<dbReference type="Gene3D" id="2.20.130.30">
    <property type="entry name" value="Protein of unknown function DUF2782"/>
    <property type="match status" value="1"/>
</dbReference>
<organism evidence="2 3">
    <name type="scientific">Marinospirillum insulare</name>
    <dbReference type="NCBI Taxonomy" id="217169"/>
    <lineage>
        <taxon>Bacteria</taxon>
        <taxon>Pseudomonadati</taxon>
        <taxon>Pseudomonadota</taxon>
        <taxon>Gammaproteobacteria</taxon>
        <taxon>Oceanospirillales</taxon>
        <taxon>Oceanospirillaceae</taxon>
        <taxon>Marinospirillum</taxon>
    </lineage>
</organism>
<dbReference type="Pfam" id="PF11191">
    <property type="entry name" value="DUF2782"/>
    <property type="match status" value="1"/>
</dbReference>
<dbReference type="Proteomes" id="UP001156682">
    <property type="component" value="Unassembled WGS sequence"/>
</dbReference>
<feature type="chain" id="PRO_5045788038" description="DUF2782 domain-containing protein" evidence="1">
    <location>
        <begin position="25"/>
        <end position="93"/>
    </location>
</feature>
<reference evidence="3" key="1">
    <citation type="journal article" date="2019" name="Int. J. Syst. Evol. Microbiol.">
        <title>The Global Catalogue of Microorganisms (GCM) 10K type strain sequencing project: providing services to taxonomists for standard genome sequencing and annotation.</title>
        <authorList>
            <consortium name="The Broad Institute Genomics Platform"/>
            <consortium name="The Broad Institute Genome Sequencing Center for Infectious Disease"/>
            <person name="Wu L."/>
            <person name="Ma J."/>
        </authorList>
    </citation>
    <scope>NUCLEOTIDE SEQUENCE [LARGE SCALE GENOMIC DNA]</scope>
    <source>
        <strain evidence="3">NBRC 100033</strain>
    </source>
</reference>
<feature type="signal peptide" evidence="1">
    <location>
        <begin position="1"/>
        <end position="24"/>
    </location>
</feature>
<dbReference type="InterPro" id="IPR021357">
    <property type="entry name" value="DUF2782"/>
</dbReference>
<keyword evidence="1" id="KW-0732">Signal</keyword>
<accession>A0ABQ5ZUW3</accession>
<name>A0ABQ5ZUW3_9GAMM</name>
<evidence type="ECO:0008006" key="4">
    <source>
        <dbReference type="Google" id="ProtNLM"/>
    </source>
</evidence>
<evidence type="ECO:0000256" key="1">
    <source>
        <dbReference type="SAM" id="SignalP"/>
    </source>
</evidence>
<keyword evidence="3" id="KW-1185">Reference proteome</keyword>
<protein>
    <recommendedName>
        <fullName evidence="4">DUF2782 domain-containing protein</fullName>
    </recommendedName>
</protein>
<evidence type="ECO:0000313" key="3">
    <source>
        <dbReference type="Proteomes" id="UP001156682"/>
    </source>
</evidence>
<dbReference type="RefSeq" id="WP_027852161.1">
    <property type="nucleotide sequence ID" value="NZ_BSOR01000015.1"/>
</dbReference>
<proteinExistence type="predicted"/>
<dbReference type="EMBL" id="BSOR01000015">
    <property type="protein sequence ID" value="GLR63251.1"/>
    <property type="molecule type" value="Genomic_DNA"/>
</dbReference>
<comment type="caution">
    <text evidence="2">The sequence shown here is derived from an EMBL/GenBank/DDBJ whole genome shotgun (WGS) entry which is preliminary data.</text>
</comment>
<sequence>MKKIRLTALLVFLMAVPFTSLALANSPEPEITIRQEADRTIEEYRVNGQLYAIKIIPKVGEPYYLVDSEGDGQLDKRQERGRLLIPSWILFKW</sequence>
<gene>
    <name evidence="2" type="ORF">GCM10007878_06860</name>
</gene>
<evidence type="ECO:0000313" key="2">
    <source>
        <dbReference type="EMBL" id="GLR63251.1"/>
    </source>
</evidence>